<dbReference type="InterPro" id="IPR009000">
    <property type="entry name" value="Transl_B-barrel_sf"/>
</dbReference>
<dbReference type="Gene3D" id="2.40.30.10">
    <property type="entry name" value="Translation factors"/>
    <property type="match status" value="2"/>
</dbReference>
<evidence type="ECO:0000256" key="1">
    <source>
        <dbReference type="ARBA" id="ARBA00007249"/>
    </source>
</evidence>
<feature type="domain" description="GTP-eEF1A C-terminal" evidence="7">
    <location>
        <begin position="244"/>
        <end position="367"/>
    </location>
</feature>
<gene>
    <name evidence="8" type="ORF">RF11_06749</name>
</gene>
<dbReference type="Pfam" id="PF22594">
    <property type="entry name" value="GTP-eEF1A_C"/>
    <property type="match status" value="1"/>
</dbReference>
<protein>
    <submittedName>
        <fullName evidence="8">Elongation factor 1-alpha 2</fullName>
    </submittedName>
</protein>
<comment type="similarity">
    <text evidence="1">Belongs to the TRAFAC class translation factor GTPase superfamily. Classic translation factor GTPase family. EF-Tu/EF-1A subfamily.</text>
</comment>
<dbReference type="Pfam" id="PF03144">
    <property type="entry name" value="GTP_EFTU_D2"/>
    <property type="match status" value="1"/>
</dbReference>
<dbReference type="InterPro" id="IPR009001">
    <property type="entry name" value="Transl_elong_EF1A/Init_IF2_C"/>
</dbReference>
<evidence type="ECO:0000259" key="7">
    <source>
        <dbReference type="Pfam" id="PF22594"/>
    </source>
</evidence>
<feature type="domain" description="Tr-type G" evidence="5">
    <location>
        <begin position="2"/>
        <end position="102"/>
    </location>
</feature>
<feature type="region of interest" description="Disordered" evidence="4">
    <location>
        <begin position="290"/>
        <end position="311"/>
    </location>
</feature>
<dbReference type="InterPro" id="IPR004161">
    <property type="entry name" value="EFTu-like_2"/>
</dbReference>
<dbReference type="GO" id="GO:0003746">
    <property type="term" value="F:translation elongation factor activity"/>
    <property type="evidence" value="ECO:0007669"/>
    <property type="project" value="UniProtKB-KW"/>
</dbReference>
<evidence type="ECO:0000256" key="4">
    <source>
        <dbReference type="SAM" id="MobiDB-lite"/>
    </source>
</evidence>
<sequence length="406" mass="44200">MKNMISGASHADYGVFVVPASPGEFETATGTSGQLMQQATLAKTMGISYGIVAVNKMDLHNYDQSRYEEITRDVAERLRKIGYKPTNIAFIPLSGWIGDNIMEPSENTPWYKGWEYTYVLPDRTEKKVTGKTLYDYIDTLNLPPRHTNKPLRGSVNQTFKIGGVGTVVVGRIDSGKIKVNDLIHMVPGGITSEIKSIEMHHKGLQEATPGDNIGFNLKNVAANDVRRGYVFGHQNDNPPREAEKFTAQIMALEKIGDDRGIRKGMAPTMDVHTAHIPIVITDIISVNEKKSKKKADESQQTEQAKTGEQAEADYEIPVDKVIKKDGSGLIEITPSKPLCVETYLDYPALGRFSLRDSRMTIAVGIIKTVTKKEEKGKQAGAGGPAKGAKAKGAAKGAAKAGGKGKK</sequence>
<keyword evidence="9" id="KW-1185">Reference proteome</keyword>
<feature type="compositionally biased region" description="Low complexity" evidence="4">
    <location>
        <begin position="386"/>
        <end position="400"/>
    </location>
</feature>
<evidence type="ECO:0000313" key="9">
    <source>
        <dbReference type="Proteomes" id="UP000031668"/>
    </source>
</evidence>
<comment type="caution">
    <text evidence="8">The sequence shown here is derived from an EMBL/GenBank/DDBJ whole genome shotgun (WGS) entry which is preliminary data.</text>
</comment>
<dbReference type="GO" id="GO:0005525">
    <property type="term" value="F:GTP binding"/>
    <property type="evidence" value="ECO:0007669"/>
    <property type="project" value="UniProtKB-KW"/>
</dbReference>
<organism evidence="8 9">
    <name type="scientific">Thelohanellus kitauei</name>
    <name type="common">Myxosporean</name>
    <dbReference type="NCBI Taxonomy" id="669202"/>
    <lineage>
        <taxon>Eukaryota</taxon>
        <taxon>Metazoa</taxon>
        <taxon>Cnidaria</taxon>
        <taxon>Myxozoa</taxon>
        <taxon>Myxosporea</taxon>
        <taxon>Bivalvulida</taxon>
        <taxon>Platysporina</taxon>
        <taxon>Myxobolidae</taxon>
        <taxon>Thelohanellus</taxon>
    </lineage>
</organism>
<accession>A0A0C2N327</accession>
<dbReference type="InterPro" id="IPR050100">
    <property type="entry name" value="TRAFAC_GTPase_members"/>
</dbReference>
<dbReference type="Pfam" id="PF00009">
    <property type="entry name" value="GTP_EFTU"/>
    <property type="match status" value="1"/>
</dbReference>
<evidence type="ECO:0000313" key="8">
    <source>
        <dbReference type="EMBL" id="KII68307.1"/>
    </source>
</evidence>
<dbReference type="OMA" id="VVNFAPC"/>
<evidence type="ECO:0000259" key="5">
    <source>
        <dbReference type="Pfam" id="PF00009"/>
    </source>
</evidence>
<feature type="domain" description="Translation elongation factor EFTu-like" evidence="6">
    <location>
        <begin position="165"/>
        <end position="231"/>
    </location>
</feature>
<proteinExistence type="inferred from homology"/>
<dbReference type="OrthoDB" id="342024at2759"/>
<dbReference type="EMBL" id="JWZT01002870">
    <property type="protein sequence ID" value="KII68307.1"/>
    <property type="molecule type" value="Genomic_DNA"/>
</dbReference>
<dbReference type="PANTHER" id="PTHR23115">
    <property type="entry name" value="TRANSLATION FACTOR"/>
    <property type="match status" value="1"/>
</dbReference>
<dbReference type="InterPro" id="IPR000795">
    <property type="entry name" value="T_Tr_GTP-bd_dom"/>
</dbReference>
<dbReference type="AlphaFoldDB" id="A0A0C2N327"/>
<evidence type="ECO:0000256" key="3">
    <source>
        <dbReference type="ARBA" id="ARBA00023134"/>
    </source>
</evidence>
<dbReference type="Proteomes" id="UP000031668">
    <property type="component" value="Unassembled WGS sequence"/>
</dbReference>
<evidence type="ECO:0000259" key="6">
    <source>
        <dbReference type="Pfam" id="PF03144"/>
    </source>
</evidence>
<dbReference type="SUPFAM" id="SSF50465">
    <property type="entry name" value="EF-Tu/eEF-1alpha/eIF2-gamma C-terminal domain"/>
    <property type="match status" value="1"/>
</dbReference>
<evidence type="ECO:0000256" key="2">
    <source>
        <dbReference type="ARBA" id="ARBA00022741"/>
    </source>
</evidence>
<dbReference type="SUPFAM" id="SSF50447">
    <property type="entry name" value="Translation proteins"/>
    <property type="match status" value="1"/>
</dbReference>
<keyword evidence="2" id="KW-0547">Nucleotide-binding</keyword>
<reference evidence="8 9" key="1">
    <citation type="journal article" date="2014" name="Genome Biol. Evol.">
        <title>The genome of the myxosporean Thelohanellus kitauei shows adaptations to nutrient acquisition within its fish host.</title>
        <authorList>
            <person name="Yang Y."/>
            <person name="Xiong J."/>
            <person name="Zhou Z."/>
            <person name="Huo F."/>
            <person name="Miao W."/>
            <person name="Ran C."/>
            <person name="Liu Y."/>
            <person name="Zhang J."/>
            <person name="Feng J."/>
            <person name="Wang M."/>
            <person name="Wang M."/>
            <person name="Wang L."/>
            <person name="Yao B."/>
        </authorList>
    </citation>
    <scope>NUCLEOTIDE SEQUENCE [LARGE SCALE GENOMIC DNA]</scope>
    <source>
        <strain evidence="8">Wuqing</strain>
    </source>
</reference>
<name>A0A0C2N327_THEKT</name>
<keyword evidence="3" id="KW-0342">GTP-binding</keyword>
<feature type="region of interest" description="Disordered" evidence="4">
    <location>
        <begin position="371"/>
        <end position="406"/>
    </location>
</feature>
<dbReference type="InterPro" id="IPR027417">
    <property type="entry name" value="P-loop_NTPase"/>
</dbReference>
<dbReference type="InterPro" id="IPR054696">
    <property type="entry name" value="GTP-eEF1A_C"/>
</dbReference>
<keyword evidence="8" id="KW-0251">Elongation factor</keyword>
<dbReference type="SUPFAM" id="SSF52540">
    <property type="entry name" value="P-loop containing nucleoside triphosphate hydrolases"/>
    <property type="match status" value="1"/>
</dbReference>
<dbReference type="Gene3D" id="3.40.50.300">
    <property type="entry name" value="P-loop containing nucleotide triphosphate hydrolases"/>
    <property type="match status" value="1"/>
</dbReference>
<dbReference type="GO" id="GO:0003924">
    <property type="term" value="F:GTPase activity"/>
    <property type="evidence" value="ECO:0007669"/>
    <property type="project" value="InterPro"/>
</dbReference>
<keyword evidence="8" id="KW-0648">Protein biosynthesis</keyword>